<comment type="similarity">
    <text evidence="2">Belongs to the complex I 75 kDa subunit family.</text>
</comment>
<dbReference type="GO" id="GO:0046872">
    <property type="term" value="F:metal ion binding"/>
    <property type="evidence" value="ECO:0007669"/>
    <property type="project" value="UniProtKB-KW"/>
</dbReference>
<name>A0A1W1CC04_9ZZZZ</name>
<dbReference type="InterPro" id="IPR050123">
    <property type="entry name" value="Prok_molybdopt-oxidoreductase"/>
</dbReference>
<protein>
    <submittedName>
        <fullName evidence="13">NADH-ubiquinone oxidoreductase chain G</fullName>
        <ecNumber evidence="13">1.6.5.3</ecNumber>
    </submittedName>
</protein>
<evidence type="ECO:0000256" key="2">
    <source>
        <dbReference type="ARBA" id="ARBA00005404"/>
    </source>
</evidence>
<evidence type="ECO:0000256" key="5">
    <source>
        <dbReference type="ARBA" id="ARBA00022967"/>
    </source>
</evidence>
<dbReference type="SUPFAM" id="SSF54292">
    <property type="entry name" value="2Fe-2S ferredoxin-like"/>
    <property type="match status" value="1"/>
</dbReference>
<dbReference type="GO" id="GO:0051539">
    <property type="term" value="F:4 iron, 4 sulfur cluster binding"/>
    <property type="evidence" value="ECO:0007669"/>
    <property type="project" value="UniProtKB-KW"/>
</dbReference>
<dbReference type="FunFam" id="3.30.70.20:FF:000002">
    <property type="entry name" value="NADH-ubiquinone oxidoreductase 75 kDa subunit"/>
    <property type="match status" value="1"/>
</dbReference>
<dbReference type="SUPFAM" id="SSF53706">
    <property type="entry name" value="Formate dehydrogenase/DMSO reductase, domains 1-3"/>
    <property type="match status" value="1"/>
</dbReference>
<evidence type="ECO:0000256" key="9">
    <source>
        <dbReference type="ARBA" id="ARBA00034078"/>
    </source>
</evidence>
<dbReference type="EMBL" id="FPHJ01000040">
    <property type="protein sequence ID" value="SFV63255.1"/>
    <property type="molecule type" value="Genomic_DNA"/>
</dbReference>
<dbReference type="PANTHER" id="PTHR43105">
    <property type="entry name" value="RESPIRATORY NITRATE REDUCTASE"/>
    <property type="match status" value="1"/>
</dbReference>
<dbReference type="Gene3D" id="3.30.70.20">
    <property type="match status" value="1"/>
</dbReference>
<dbReference type="Pfam" id="PF22151">
    <property type="entry name" value="Fer4_NDSU1"/>
    <property type="match status" value="1"/>
</dbReference>
<dbReference type="GO" id="GO:0016020">
    <property type="term" value="C:membrane"/>
    <property type="evidence" value="ECO:0007669"/>
    <property type="project" value="InterPro"/>
</dbReference>
<sequence>MIEIELNNKKISVEAGEKIINITDNSGIPVPRFCYHKHLSIAANCRMCLVEVEGSPKPQPACSTPVVEGMKIHTKSEIAVNAQKSVMEMLLINHPLDCPICDQGGECELQDIAVLYGSGISNFSEGKRVVSNANIGPLIQTDMTRCIHCTRCVRFGEEIAGTIEMGMTGRGENSKIEPFINATINSELSGNMIDVCPVGALTSKPFRFQARSWELTTKESVARHDCIGSNISIQCYKNKAKRVVARENEDINQTWISDRDRFSYQGLESDKRLLTPKIKVENKWQEVDWEVALDFAVKGFLKVIKKQTIKKVAGLASANSTLEELFVFQKLLRKLGCKNIDSRLNTPDLSLEIPPSATINLPQLTQQKYTLLVGGNPKLEQPMLNHRLRQQSLNGGVIDVINTTGFEFNYPTNQTILSPSNIAIELKNILEALKNNTDNPYAKKLLEQEDKGCLILGSHIFLNNNANFIYQTAQNIVEITQSNLIVLSEDTNLTSAFVAGAIPKNEGLNTLEMFDADLKAYLLLDIYPEFDVYNFDKTITAFKNADFVCSLNSFQSNIVDEYADVILPISAFYETKGSHINVFGELQTTHNSVCSESKVKNAWKILKILADKFLLEGFDWNNESEILIETINHKKPIAKNNEEINFKEANDVEVIWLSSPYNKDVLCRHSEPLQQTEIGRLNRAIMNEKTLNFLKLKDNFKNIPIIIDNKMQEMSVFVYSNQEKTIKVLNND</sequence>
<dbReference type="PROSITE" id="PS51839">
    <property type="entry name" value="4FE4S_HC3"/>
    <property type="match status" value="1"/>
</dbReference>
<dbReference type="Gene3D" id="3.10.20.740">
    <property type="match status" value="1"/>
</dbReference>
<dbReference type="InterPro" id="IPR010228">
    <property type="entry name" value="NADH_UbQ_OxRdtase_Gsu"/>
</dbReference>
<dbReference type="GO" id="GO:0016651">
    <property type="term" value="F:oxidoreductase activity, acting on NAD(P)H"/>
    <property type="evidence" value="ECO:0007669"/>
    <property type="project" value="InterPro"/>
</dbReference>
<comment type="cofactor">
    <cofactor evidence="1">
        <name>[4Fe-4S] cluster</name>
        <dbReference type="ChEBI" id="CHEBI:49883"/>
    </cofactor>
</comment>
<organism evidence="13">
    <name type="scientific">hydrothermal vent metagenome</name>
    <dbReference type="NCBI Taxonomy" id="652676"/>
    <lineage>
        <taxon>unclassified sequences</taxon>
        <taxon>metagenomes</taxon>
        <taxon>ecological metagenomes</taxon>
    </lineage>
</organism>
<keyword evidence="8" id="KW-0520">NAD</keyword>
<dbReference type="PROSITE" id="PS00643">
    <property type="entry name" value="COMPLEX1_75K_3"/>
    <property type="match status" value="1"/>
</dbReference>
<dbReference type="InterPro" id="IPR000283">
    <property type="entry name" value="NADH_UbQ_OxRdtase_75kDa_su_CS"/>
</dbReference>
<dbReference type="Pfam" id="PF10588">
    <property type="entry name" value="NADH-G_4Fe-4S_3"/>
    <property type="match status" value="1"/>
</dbReference>
<dbReference type="Gene3D" id="3.40.50.740">
    <property type="match status" value="2"/>
</dbReference>
<dbReference type="NCBIfam" id="TIGR01973">
    <property type="entry name" value="NuoG"/>
    <property type="match status" value="1"/>
</dbReference>
<keyword evidence="13" id="KW-0560">Oxidoreductase</keyword>
<evidence type="ECO:0000256" key="7">
    <source>
        <dbReference type="ARBA" id="ARBA00023014"/>
    </source>
</evidence>
<dbReference type="AlphaFoldDB" id="A0A1W1CC04"/>
<evidence type="ECO:0000256" key="1">
    <source>
        <dbReference type="ARBA" id="ARBA00001966"/>
    </source>
</evidence>
<feature type="domain" description="4Fe-4S Mo/W bis-MGD-type" evidence="11">
    <location>
        <begin position="215"/>
        <end position="271"/>
    </location>
</feature>
<dbReference type="GO" id="GO:0042773">
    <property type="term" value="P:ATP synthesis coupled electron transport"/>
    <property type="evidence" value="ECO:0007669"/>
    <property type="project" value="InterPro"/>
</dbReference>
<dbReference type="Pfam" id="PF00384">
    <property type="entry name" value="Molybdopterin"/>
    <property type="match status" value="1"/>
</dbReference>
<keyword evidence="3" id="KW-0004">4Fe-4S</keyword>
<evidence type="ECO:0000256" key="8">
    <source>
        <dbReference type="ARBA" id="ARBA00023027"/>
    </source>
</evidence>
<dbReference type="PROSITE" id="PS51669">
    <property type="entry name" value="4FE4S_MOW_BIS_MGD"/>
    <property type="match status" value="1"/>
</dbReference>
<feature type="domain" description="4Fe-4S His(Cys)3-ligated-type" evidence="12">
    <location>
        <begin position="78"/>
        <end position="117"/>
    </location>
</feature>
<dbReference type="SMART" id="SM00929">
    <property type="entry name" value="NADH-G_4Fe-4S_3"/>
    <property type="match status" value="1"/>
</dbReference>
<evidence type="ECO:0000256" key="6">
    <source>
        <dbReference type="ARBA" id="ARBA00023004"/>
    </source>
</evidence>
<evidence type="ECO:0000259" key="11">
    <source>
        <dbReference type="PROSITE" id="PS51669"/>
    </source>
</evidence>
<dbReference type="PROSITE" id="PS51085">
    <property type="entry name" value="2FE2S_FER_2"/>
    <property type="match status" value="1"/>
</dbReference>
<evidence type="ECO:0000259" key="12">
    <source>
        <dbReference type="PROSITE" id="PS51839"/>
    </source>
</evidence>
<dbReference type="CDD" id="cd00207">
    <property type="entry name" value="fer2"/>
    <property type="match status" value="1"/>
</dbReference>
<dbReference type="InterPro" id="IPR054351">
    <property type="entry name" value="NADH_UbQ_OxRdtase_ferredoxin"/>
</dbReference>
<dbReference type="InterPro" id="IPR001041">
    <property type="entry name" value="2Fe-2S_ferredoxin-type"/>
</dbReference>
<dbReference type="InterPro" id="IPR019574">
    <property type="entry name" value="NADH_UbQ_OxRdtase_Gsu_4Fe4S-bd"/>
</dbReference>
<dbReference type="Gene3D" id="3.40.228.10">
    <property type="entry name" value="Dimethylsulfoxide Reductase, domain 2"/>
    <property type="match status" value="1"/>
</dbReference>
<accession>A0A1W1CC04</accession>
<dbReference type="InterPro" id="IPR036010">
    <property type="entry name" value="2Fe-2S_ferredoxin-like_sf"/>
</dbReference>
<dbReference type="SUPFAM" id="SSF54862">
    <property type="entry name" value="4Fe-4S ferredoxins"/>
    <property type="match status" value="1"/>
</dbReference>
<feature type="domain" description="2Fe-2S ferredoxin-type" evidence="10">
    <location>
        <begin position="1"/>
        <end position="78"/>
    </location>
</feature>
<evidence type="ECO:0000256" key="3">
    <source>
        <dbReference type="ARBA" id="ARBA00022485"/>
    </source>
</evidence>
<dbReference type="InterPro" id="IPR006656">
    <property type="entry name" value="Mopterin_OxRdtase"/>
</dbReference>
<evidence type="ECO:0000256" key="4">
    <source>
        <dbReference type="ARBA" id="ARBA00022723"/>
    </source>
</evidence>
<dbReference type="InterPro" id="IPR006963">
    <property type="entry name" value="Mopterin_OxRdtase_4Fe-4S_dom"/>
</dbReference>
<gene>
    <name evidence="13" type="ORF">MNB_SUP05-5-402</name>
</gene>
<evidence type="ECO:0000259" key="10">
    <source>
        <dbReference type="PROSITE" id="PS51085"/>
    </source>
</evidence>
<keyword evidence="5" id="KW-1278">Translocase</keyword>
<proteinExistence type="inferred from homology"/>
<dbReference type="EC" id="1.6.5.3" evidence="13"/>
<keyword evidence="7" id="KW-0411">Iron-sulfur</keyword>
<dbReference type="Pfam" id="PF13510">
    <property type="entry name" value="Fer2_4"/>
    <property type="match status" value="1"/>
</dbReference>
<dbReference type="FunFam" id="3.10.20.740:FF:000001">
    <property type="entry name" value="NADH-quinone oxidoreductase subunit G"/>
    <property type="match status" value="1"/>
</dbReference>
<keyword evidence="6" id="KW-0408">Iron</keyword>
<dbReference type="PROSITE" id="PS00642">
    <property type="entry name" value="COMPLEX1_75K_2"/>
    <property type="match status" value="1"/>
</dbReference>
<reference evidence="13" key="1">
    <citation type="submission" date="2016-10" db="EMBL/GenBank/DDBJ databases">
        <authorList>
            <person name="de Groot N.N."/>
        </authorList>
    </citation>
    <scope>NUCLEOTIDE SEQUENCE</scope>
</reference>
<keyword evidence="13" id="KW-0830">Ubiquinone</keyword>
<dbReference type="PANTHER" id="PTHR43105:SF13">
    <property type="entry name" value="NADH-UBIQUINONE OXIDOREDUCTASE 75 KDA SUBUNIT, MITOCHONDRIAL"/>
    <property type="match status" value="1"/>
</dbReference>
<dbReference type="GO" id="GO:0008137">
    <property type="term" value="F:NADH dehydrogenase (ubiquinone) activity"/>
    <property type="evidence" value="ECO:0007669"/>
    <property type="project" value="InterPro"/>
</dbReference>
<keyword evidence="4" id="KW-0479">Metal-binding</keyword>
<comment type="cofactor">
    <cofactor evidence="9">
        <name>[2Fe-2S] cluster</name>
        <dbReference type="ChEBI" id="CHEBI:190135"/>
    </cofactor>
</comment>
<evidence type="ECO:0000313" key="13">
    <source>
        <dbReference type="EMBL" id="SFV63255.1"/>
    </source>
</evidence>
<dbReference type="Pfam" id="PF22117">
    <property type="entry name" value="Fer4_Nqo3"/>
    <property type="match status" value="1"/>
</dbReference>
<dbReference type="PROSITE" id="PS00641">
    <property type="entry name" value="COMPLEX1_75K_1"/>
    <property type="match status" value="1"/>
</dbReference>